<evidence type="ECO:0000256" key="1">
    <source>
        <dbReference type="SAM" id="MobiDB-lite"/>
    </source>
</evidence>
<name>A0A0F7FZ90_9ACTN</name>
<feature type="region of interest" description="Disordered" evidence="1">
    <location>
        <begin position="1"/>
        <end position="39"/>
    </location>
</feature>
<sequence length="90" mass="9958">MKSEETAFVGGPLDGRTLPVLLGPTGKPPKTYEVPVPDADGGPTVVHVYRLEAAGYTKRLRVPRGWMYVYDPEGRPSGGPRWPWRRRSAP</sequence>
<dbReference type="PATRIC" id="fig|408015.6.peg.4099"/>
<evidence type="ECO:0000313" key="3">
    <source>
        <dbReference type="Proteomes" id="UP000034034"/>
    </source>
</evidence>
<accession>A0A0F7FZ90</accession>
<organism evidence="2 3">
    <name type="scientific">Streptomyces xiamenensis</name>
    <dbReference type="NCBI Taxonomy" id="408015"/>
    <lineage>
        <taxon>Bacteria</taxon>
        <taxon>Bacillati</taxon>
        <taxon>Actinomycetota</taxon>
        <taxon>Actinomycetes</taxon>
        <taxon>Kitasatosporales</taxon>
        <taxon>Streptomycetaceae</taxon>
        <taxon>Streptomyces</taxon>
    </lineage>
</organism>
<proteinExistence type="predicted"/>
<keyword evidence="3" id="KW-1185">Reference proteome</keyword>
<dbReference type="AlphaFoldDB" id="A0A0F7FZ90"/>
<reference evidence="2" key="1">
    <citation type="submission" date="2019-08" db="EMBL/GenBank/DDBJ databases">
        <title>Complete genome sequence of a mangrove-derived Streptomyces xiamenensis.</title>
        <authorList>
            <person name="Xu J."/>
        </authorList>
    </citation>
    <scope>NUCLEOTIDE SEQUENCE</scope>
    <source>
        <strain evidence="2">318</strain>
    </source>
</reference>
<dbReference type="RefSeq" id="WP_046724805.1">
    <property type="nucleotide sequence ID" value="NZ_CP009922.3"/>
</dbReference>
<dbReference type="STRING" id="408015.SXIM_40480"/>
<dbReference type="KEGG" id="sxi:SXIM_40480"/>
<evidence type="ECO:0000313" key="2">
    <source>
        <dbReference type="EMBL" id="AKG45432.1"/>
    </source>
</evidence>
<dbReference type="HOGENOM" id="CLU_168330_0_0_11"/>
<dbReference type="EMBL" id="CP009922">
    <property type="protein sequence ID" value="AKG45432.1"/>
    <property type="molecule type" value="Genomic_DNA"/>
</dbReference>
<dbReference type="Proteomes" id="UP000034034">
    <property type="component" value="Chromosome"/>
</dbReference>
<gene>
    <name evidence="2" type="ORF">SXIM_40480</name>
</gene>
<protein>
    <submittedName>
        <fullName evidence="2">Uncharacterized protein</fullName>
    </submittedName>
</protein>